<keyword evidence="3 8" id="KW-0547">Nucleotide-binding</keyword>
<proteinExistence type="inferred from homology"/>
<dbReference type="PANTHER" id="PTHR21299">
    <property type="entry name" value="CYTIDYLATE KINASE/PANTOATE-BETA-ALANINE LIGASE"/>
    <property type="match status" value="1"/>
</dbReference>
<dbReference type="Pfam" id="PF02224">
    <property type="entry name" value="Cytidylate_kin"/>
    <property type="match status" value="1"/>
</dbReference>
<gene>
    <name evidence="8 10" type="primary">cmk</name>
    <name evidence="10" type="ORF">CleRT_07470</name>
</gene>
<dbReference type="PANTHER" id="PTHR21299:SF2">
    <property type="entry name" value="CYTIDYLATE KINASE"/>
    <property type="match status" value="1"/>
</dbReference>
<name>A0ABM5UUE5_9COXI</name>
<protein>
    <recommendedName>
        <fullName evidence="8">Cytidylate kinase</fullName>
        <shortName evidence="8">CK</shortName>
        <ecNumber evidence="8">2.7.4.25</ecNumber>
    </recommendedName>
    <alternativeName>
        <fullName evidence="8">Cytidine monophosphate kinase</fullName>
        <shortName evidence="8">CMP kinase</shortName>
    </alternativeName>
</protein>
<dbReference type="InterPro" id="IPR027417">
    <property type="entry name" value="P-loop_NTPase"/>
</dbReference>
<dbReference type="HAMAP" id="MF_00238">
    <property type="entry name" value="Cytidyl_kinase_type1"/>
    <property type="match status" value="1"/>
</dbReference>
<evidence type="ECO:0000256" key="2">
    <source>
        <dbReference type="ARBA" id="ARBA00022679"/>
    </source>
</evidence>
<keyword evidence="2 8" id="KW-0808">Transferase</keyword>
<dbReference type="GO" id="GO:0016301">
    <property type="term" value="F:kinase activity"/>
    <property type="evidence" value="ECO:0007669"/>
    <property type="project" value="UniProtKB-KW"/>
</dbReference>
<evidence type="ECO:0000256" key="7">
    <source>
        <dbReference type="ARBA" id="ARBA00048478"/>
    </source>
</evidence>
<sequence length="231" mass="26019">MTNLKKQAPVITIDGPSSSGKGTIALRVAQALHWHFLDSGIIYRAIAWALSYYGVSLADQKGIADLLKRLQIAVESQPVVRKLKVSCDNHDITEAIRTEKCGALASKASALSVVRQALLKYQHDFRRWPGLVADGRDMGTVVFPNTTLKFYFDADPQERAYRRYRQLQRRGINVSLRDIQEDLEERDHHDVNRIISPTKPAADALIIDTTKLSIEEVFVKVMNHIKERGLG</sequence>
<dbReference type="RefSeq" id="WP_048875159.1">
    <property type="nucleotide sequence ID" value="NZ_CP011126.1"/>
</dbReference>
<dbReference type="InterPro" id="IPR011994">
    <property type="entry name" value="Cytidylate_kinase_dom"/>
</dbReference>
<dbReference type="CDD" id="cd02020">
    <property type="entry name" value="CMPK"/>
    <property type="match status" value="1"/>
</dbReference>
<comment type="catalytic activity">
    <reaction evidence="7 8">
        <text>CMP + ATP = CDP + ADP</text>
        <dbReference type="Rhea" id="RHEA:11600"/>
        <dbReference type="ChEBI" id="CHEBI:30616"/>
        <dbReference type="ChEBI" id="CHEBI:58069"/>
        <dbReference type="ChEBI" id="CHEBI:60377"/>
        <dbReference type="ChEBI" id="CHEBI:456216"/>
        <dbReference type="EC" id="2.7.4.25"/>
    </reaction>
</comment>
<keyword evidence="11" id="KW-1185">Reference proteome</keyword>
<comment type="catalytic activity">
    <reaction evidence="6 8">
        <text>dCMP + ATP = dCDP + ADP</text>
        <dbReference type="Rhea" id="RHEA:25094"/>
        <dbReference type="ChEBI" id="CHEBI:30616"/>
        <dbReference type="ChEBI" id="CHEBI:57566"/>
        <dbReference type="ChEBI" id="CHEBI:58593"/>
        <dbReference type="ChEBI" id="CHEBI:456216"/>
        <dbReference type="EC" id="2.7.4.25"/>
    </reaction>
</comment>
<evidence type="ECO:0000313" key="10">
    <source>
        <dbReference type="EMBL" id="AKQ33567.1"/>
    </source>
</evidence>
<evidence type="ECO:0000259" key="9">
    <source>
        <dbReference type="Pfam" id="PF02224"/>
    </source>
</evidence>
<dbReference type="EC" id="2.7.4.25" evidence="8"/>
<evidence type="ECO:0000256" key="8">
    <source>
        <dbReference type="HAMAP-Rule" id="MF_00238"/>
    </source>
</evidence>
<feature type="binding site" evidence="8">
    <location>
        <begin position="15"/>
        <end position="23"/>
    </location>
    <ligand>
        <name>ATP</name>
        <dbReference type="ChEBI" id="CHEBI:30616"/>
    </ligand>
</feature>
<evidence type="ECO:0000256" key="4">
    <source>
        <dbReference type="ARBA" id="ARBA00022777"/>
    </source>
</evidence>
<dbReference type="EMBL" id="CP011126">
    <property type="protein sequence ID" value="AKQ33567.1"/>
    <property type="molecule type" value="Genomic_DNA"/>
</dbReference>
<keyword evidence="4 8" id="KW-0418">Kinase</keyword>
<evidence type="ECO:0000256" key="3">
    <source>
        <dbReference type="ARBA" id="ARBA00022741"/>
    </source>
</evidence>
<dbReference type="InterPro" id="IPR003136">
    <property type="entry name" value="Cytidylate_kin"/>
</dbReference>
<reference evidence="10 11" key="1">
    <citation type="journal article" date="2015" name="Genome Biol. Evol.">
        <title>Distinctive Genome Reduction Rates Revealed by Genomic Analyses of Two Coxiella-Like Endosymbionts in Ticks.</title>
        <authorList>
            <person name="Gottlieb Y."/>
            <person name="Lalzar I."/>
            <person name="Klasson L."/>
        </authorList>
    </citation>
    <scope>NUCLEOTIDE SEQUENCE [LARGE SCALE GENOMIC DNA]</scope>
    <source>
        <strain evidence="10 11">CRt</strain>
    </source>
</reference>
<evidence type="ECO:0000256" key="6">
    <source>
        <dbReference type="ARBA" id="ARBA00047615"/>
    </source>
</evidence>
<comment type="similarity">
    <text evidence="1 8">Belongs to the cytidylate kinase family. Type 1 subfamily.</text>
</comment>
<comment type="subcellular location">
    <subcellularLocation>
        <location evidence="8">Cytoplasm</location>
    </subcellularLocation>
</comment>
<organism evidence="10 11">
    <name type="scientific">Candidatus Coxiella mudrowiae</name>
    <dbReference type="NCBI Taxonomy" id="2054173"/>
    <lineage>
        <taxon>Bacteria</taxon>
        <taxon>Pseudomonadati</taxon>
        <taxon>Pseudomonadota</taxon>
        <taxon>Gammaproteobacteria</taxon>
        <taxon>Legionellales</taxon>
        <taxon>Coxiellaceae</taxon>
        <taxon>Coxiella</taxon>
    </lineage>
</organism>
<dbReference type="Proteomes" id="UP000063965">
    <property type="component" value="Chromosome"/>
</dbReference>
<evidence type="ECO:0000256" key="5">
    <source>
        <dbReference type="ARBA" id="ARBA00022840"/>
    </source>
</evidence>
<keyword evidence="5 8" id="KW-0067">ATP-binding</keyword>
<evidence type="ECO:0000313" key="11">
    <source>
        <dbReference type="Proteomes" id="UP000063965"/>
    </source>
</evidence>
<keyword evidence="8" id="KW-0963">Cytoplasm</keyword>
<evidence type="ECO:0000256" key="1">
    <source>
        <dbReference type="ARBA" id="ARBA00009427"/>
    </source>
</evidence>
<dbReference type="NCBIfam" id="TIGR00017">
    <property type="entry name" value="cmk"/>
    <property type="match status" value="1"/>
</dbReference>
<dbReference type="Gene3D" id="3.40.50.300">
    <property type="entry name" value="P-loop containing nucleotide triphosphate hydrolases"/>
    <property type="match status" value="1"/>
</dbReference>
<feature type="domain" description="Cytidylate kinase" evidence="9">
    <location>
        <begin position="11"/>
        <end position="226"/>
    </location>
</feature>
<dbReference type="SUPFAM" id="SSF52540">
    <property type="entry name" value="P-loop containing nucleoside triphosphate hydrolases"/>
    <property type="match status" value="1"/>
</dbReference>
<accession>A0ABM5UUE5</accession>